<keyword evidence="7" id="KW-0508">mRNA splicing</keyword>
<sequence length="101" mass="11237">MVCTKCEKKLGRVITPDPWKNGARNTVESGGRRVAENKALTSRASNRFSAYTTKFSTCRICRQKVHQPSAHYCQPCAYKKGICAMCGVKLLDTTNYKQSSA</sequence>
<dbReference type="GO" id="GO:0005681">
    <property type="term" value="C:spliceosomal complex"/>
    <property type="evidence" value="ECO:0007669"/>
    <property type="project" value="UniProtKB-KW"/>
</dbReference>
<evidence type="ECO:0000256" key="7">
    <source>
        <dbReference type="ARBA" id="ARBA00023187"/>
    </source>
</evidence>
<evidence type="ECO:0000256" key="8">
    <source>
        <dbReference type="ARBA" id="ARBA00032518"/>
    </source>
</evidence>
<keyword evidence="5" id="KW-0507">mRNA processing</keyword>
<comment type="subcellular location">
    <subcellularLocation>
        <location evidence="1">Cytoplasm</location>
    </subcellularLocation>
</comment>
<evidence type="ECO:0000256" key="5">
    <source>
        <dbReference type="ARBA" id="ARBA00022664"/>
    </source>
</evidence>
<gene>
    <name evidence="9" type="ORF">AAG570_001103</name>
</gene>
<evidence type="ECO:0000256" key="3">
    <source>
        <dbReference type="ARBA" id="ARBA00018615"/>
    </source>
</evidence>
<evidence type="ECO:0000256" key="4">
    <source>
        <dbReference type="ARBA" id="ARBA00022490"/>
    </source>
</evidence>
<comment type="similarity">
    <text evidence="2">Belongs to the CRIPT family.</text>
</comment>
<evidence type="ECO:0000256" key="2">
    <source>
        <dbReference type="ARBA" id="ARBA00009021"/>
    </source>
</evidence>
<keyword evidence="10" id="KW-1185">Reference proteome</keyword>
<keyword evidence="6" id="KW-0747">Spliceosome</keyword>
<evidence type="ECO:0000313" key="10">
    <source>
        <dbReference type="Proteomes" id="UP001558652"/>
    </source>
</evidence>
<organism evidence="9 10">
    <name type="scientific">Ranatra chinensis</name>
    <dbReference type="NCBI Taxonomy" id="642074"/>
    <lineage>
        <taxon>Eukaryota</taxon>
        <taxon>Metazoa</taxon>
        <taxon>Ecdysozoa</taxon>
        <taxon>Arthropoda</taxon>
        <taxon>Hexapoda</taxon>
        <taxon>Insecta</taxon>
        <taxon>Pterygota</taxon>
        <taxon>Neoptera</taxon>
        <taxon>Paraneoptera</taxon>
        <taxon>Hemiptera</taxon>
        <taxon>Heteroptera</taxon>
        <taxon>Panheteroptera</taxon>
        <taxon>Nepomorpha</taxon>
        <taxon>Nepidae</taxon>
        <taxon>Ranatrinae</taxon>
        <taxon>Ranatra</taxon>
    </lineage>
</organism>
<dbReference type="PANTHER" id="PTHR11805:SF1">
    <property type="entry name" value="CYSTEINE-RICH PDZ-BINDING PROTEIN"/>
    <property type="match status" value="1"/>
</dbReference>
<dbReference type="GO" id="GO:0005737">
    <property type="term" value="C:cytoplasm"/>
    <property type="evidence" value="ECO:0007669"/>
    <property type="project" value="UniProtKB-SubCell"/>
</dbReference>
<dbReference type="PANTHER" id="PTHR11805">
    <property type="entry name" value="CYSTEINE-RICH PDZ-BINDING PROTEIN"/>
    <property type="match status" value="1"/>
</dbReference>
<comment type="caution">
    <text evidence="9">The sequence shown here is derived from an EMBL/GenBank/DDBJ whole genome shotgun (WGS) entry which is preliminary data.</text>
</comment>
<keyword evidence="4" id="KW-0963">Cytoplasm</keyword>
<evidence type="ECO:0000256" key="1">
    <source>
        <dbReference type="ARBA" id="ARBA00004496"/>
    </source>
</evidence>
<dbReference type="InterPro" id="IPR019367">
    <property type="entry name" value="PDZ-binding_CRIPT"/>
</dbReference>
<dbReference type="Pfam" id="PF10235">
    <property type="entry name" value="Cript"/>
    <property type="match status" value="1"/>
</dbReference>
<dbReference type="GO" id="GO:0006397">
    <property type="term" value="P:mRNA processing"/>
    <property type="evidence" value="ECO:0007669"/>
    <property type="project" value="UniProtKB-KW"/>
</dbReference>
<name>A0ABD0YPR7_9HEMI</name>
<reference evidence="9 10" key="1">
    <citation type="submission" date="2024-07" db="EMBL/GenBank/DDBJ databases">
        <title>Chromosome-level genome assembly of the water stick insect Ranatra chinensis (Heteroptera: Nepidae).</title>
        <authorList>
            <person name="Liu X."/>
        </authorList>
    </citation>
    <scope>NUCLEOTIDE SEQUENCE [LARGE SCALE GENOMIC DNA]</scope>
    <source>
        <strain evidence="9">Cailab_2021Rc</strain>
        <tissue evidence="9">Muscle</tissue>
    </source>
</reference>
<proteinExistence type="inferred from homology"/>
<evidence type="ECO:0000256" key="6">
    <source>
        <dbReference type="ARBA" id="ARBA00022728"/>
    </source>
</evidence>
<protein>
    <recommendedName>
        <fullName evidence="3">Cysteine-rich PDZ-binding protein</fullName>
    </recommendedName>
    <alternativeName>
        <fullName evidence="8">Cysteine-rich interactor of PDZ three</fullName>
    </alternativeName>
</protein>
<dbReference type="EMBL" id="JBFDAA010000010">
    <property type="protein sequence ID" value="KAL1124477.1"/>
    <property type="molecule type" value="Genomic_DNA"/>
</dbReference>
<dbReference type="AlphaFoldDB" id="A0ABD0YPR7"/>
<dbReference type="GO" id="GO:0008380">
    <property type="term" value="P:RNA splicing"/>
    <property type="evidence" value="ECO:0007669"/>
    <property type="project" value="UniProtKB-KW"/>
</dbReference>
<accession>A0ABD0YPR7</accession>
<evidence type="ECO:0000313" key="9">
    <source>
        <dbReference type="EMBL" id="KAL1124477.1"/>
    </source>
</evidence>
<dbReference type="Proteomes" id="UP001558652">
    <property type="component" value="Unassembled WGS sequence"/>
</dbReference>